<dbReference type="SUPFAM" id="SSF47781">
    <property type="entry name" value="RuvA domain 2-like"/>
    <property type="match status" value="1"/>
</dbReference>
<feature type="transmembrane region" description="Helical" evidence="2">
    <location>
        <begin position="20"/>
        <end position="39"/>
    </location>
</feature>
<dbReference type="GO" id="GO:0003677">
    <property type="term" value="F:DNA binding"/>
    <property type="evidence" value="ECO:0007669"/>
    <property type="project" value="InterPro"/>
</dbReference>
<dbReference type="InterPro" id="IPR003583">
    <property type="entry name" value="Hlx-hairpin-Hlx_DNA-bd_motif"/>
</dbReference>
<dbReference type="PANTHER" id="PTHR21180:SF32">
    <property type="entry name" value="ENDONUCLEASE_EXONUCLEASE_PHOSPHATASE FAMILY DOMAIN-CONTAINING PROTEIN 1"/>
    <property type="match status" value="1"/>
</dbReference>
<feature type="domain" description="Helix-hairpin-helix DNA-binding motif class 1" evidence="3">
    <location>
        <begin position="166"/>
        <end position="185"/>
    </location>
</feature>
<dbReference type="GO" id="GO:0015627">
    <property type="term" value="C:type II protein secretion system complex"/>
    <property type="evidence" value="ECO:0007669"/>
    <property type="project" value="TreeGrafter"/>
</dbReference>
<accession>A0A3E0IN79</accession>
<feature type="region of interest" description="Disordered" evidence="1">
    <location>
        <begin position="138"/>
        <end position="158"/>
    </location>
</feature>
<dbReference type="EMBL" id="QKXQ01000420">
    <property type="protein sequence ID" value="REH93111.1"/>
    <property type="molecule type" value="Genomic_DNA"/>
</dbReference>
<dbReference type="OrthoDB" id="9790239at2"/>
<evidence type="ECO:0000256" key="2">
    <source>
        <dbReference type="SAM" id="Phobius"/>
    </source>
</evidence>
<feature type="compositionally biased region" description="Low complexity" evidence="1">
    <location>
        <begin position="140"/>
        <end position="152"/>
    </location>
</feature>
<name>A0A3E0IN79_9STAP</name>
<dbReference type="AlphaFoldDB" id="A0A3E0IN79"/>
<dbReference type="Pfam" id="PF12836">
    <property type="entry name" value="HHH_3"/>
    <property type="match status" value="1"/>
</dbReference>
<dbReference type="InterPro" id="IPR010994">
    <property type="entry name" value="RuvA_2-like"/>
</dbReference>
<evidence type="ECO:0000259" key="3">
    <source>
        <dbReference type="SMART" id="SM00278"/>
    </source>
</evidence>
<dbReference type="SMART" id="SM00278">
    <property type="entry name" value="HhH1"/>
    <property type="match status" value="2"/>
</dbReference>
<evidence type="ECO:0000313" key="5">
    <source>
        <dbReference type="Proteomes" id="UP000256562"/>
    </source>
</evidence>
<feature type="domain" description="Helix-hairpin-helix DNA-binding motif class 1" evidence="3">
    <location>
        <begin position="196"/>
        <end position="215"/>
    </location>
</feature>
<dbReference type="Gene3D" id="1.10.150.280">
    <property type="entry name" value="AF1531-like domain"/>
    <property type="match status" value="1"/>
</dbReference>
<dbReference type="InterPro" id="IPR004509">
    <property type="entry name" value="Competence_ComEA_HhH"/>
</dbReference>
<dbReference type="GO" id="GO:0015628">
    <property type="term" value="P:protein secretion by the type II secretion system"/>
    <property type="evidence" value="ECO:0007669"/>
    <property type="project" value="TreeGrafter"/>
</dbReference>
<dbReference type="InterPro" id="IPR051675">
    <property type="entry name" value="Endo/Exo/Phosphatase_dom_1"/>
</dbReference>
<proteinExistence type="predicted"/>
<keyword evidence="2" id="KW-0472">Membrane</keyword>
<keyword evidence="2" id="KW-0812">Transmembrane</keyword>
<evidence type="ECO:0000256" key="1">
    <source>
        <dbReference type="SAM" id="MobiDB-lite"/>
    </source>
</evidence>
<dbReference type="PANTHER" id="PTHR21180">
    <property type="entry name" value="ENDONUCLEASE/EXONUCLEASE/PHOSPHATASE FAMILY DOMAIN-CONTAINING PROTEIN 1"/>
    <property type="match status" value="1"/>
</dbReference>
<dbReference type="GO" id="GO:0006281">
    <property type="term" value="P:DNA repair"/>
    <property type="evidence" value="ECO:0007669"/>
    <property type="project" value="InterPro"/>
</dbReference>
<dbReference type="RefSeq" id="WP_116094756.1">
    <property type="nucleotide sequence ID" value="NZ_QKXN01000149.1"/>
</dbReference>
<dbReference type="Proteomes" id="UP000256562">
    <property type="component" value="Unassembled WGS sequence"/>
</dbReference>
<reference evidence="4 5" key="1">
    <citation type="journal article" date="2018" name="Vet. Microbiol.">
        <title>Characterisation of Staphylococcus felis isolated from cats using whole genome sequencing.</title>
        <authorList>
            <person name="Worthing K."/>
            <person name="Pang S."/>
            <person name="Trott D.J."/>
            <person name="Abraham S."/>
            <person name="Coombs G.W."/>
            <person name="Jordan D."/>
            <person name="McIntyre L."/>
            <person name="Davies M.R."/>
            <person name="Norris J."/>
        </authorList>
    </citation>
    <scope>NUCLEOTIDE SEQUENCE [LARGE SCALE GENOMIC DNA]</scope>
    <source>
        <strain evidence="4 5">F9</strain>
    </source>
</reference>
<protein>
    <submittedName>
        <fullName evidence="4">Competence protein ComEA</fullName>
    </submittedName>
</protein>
<dbReference type="NCBIfam" id="TIGR00426">
    <property type="entry name" value="competence protein ComEA helix-hairpin-helix repeat region"/>
    <property type="match status" value="1"/>
</dbReference>
<organism evidence="4 5">
    <name type="scientific">Staphylococcus felis</name>
    <dbReference type="NCBI Taxonomy" id="46127"/>
    <lineage>
        <taxon>Bacteria</taxon>
        <taxon>Bacillati</taxon>
        <taxon>Bacillota</taxon>
        <taxon>Bacilli</taxon>
        <taxon>Bacillales</taxon>
        <taxon>Staphylococcaceae</taxon>
        <taxon>Staphylococcus</taxon>
    </lineage>
</organism>
<sequence>MKGVLFINQLNLLNDFLSKYKVFIIIISVLLVLVAVLLFNQFKAGENASAPSDLIDETVLEDTSTHEKQTENASQKNIEIIVDIKGAVKNPNTYTMKSNDRVQQLVNKAQLRSDADLTQVNLAERLTDQKMIIIPSKNDTTSSTAHHSSQSQNKTQPINLNTAEESDLTEIPGIGPAKAQTILMYREEHGQFQSIDELKEVKGIGDKTFENLKEYFVV</sequence>
<comment type="caution">
    <text evidence="4">The sequence shown here is derived from an EMBL/GenBank/DDBJ whole genome shotgun (WGS) entry which is preliminary data.</text>
</comment>
<evidence type="ECO:0000313" key="4">
    <source>
        <dbReference type="EMBL" id="REH93111.1"/>
    </source>
</evidence>
<keyword evidence="2" id="KW-1133">Transmembrane helix</keyword>
<gene>
    <name evidence="4" type="ORF">DOS83_09135</name>
</gene>